<gene>
    <name evidence="3" type="ORF">SEPMUDRAFT_114540</name>
</gene>
<accession>M3B6N1</accession>
<sequence>MANTKEAKRDLIPHITFPIPSLKDIPRPADKEQRIKTIIANLDKHHQTARLSIIEAAKLRLEEEHQALEQNKEVDDEDNMDLSPISPPDGIELFLSNLHAPYHESMGDPCYYNNKNPAPIGVSPHITSAEKEREKEQEEKMSQGVPQKIPPMEIRLARETLAQIARYDAHALPARKFYTDALSRSMGGGGVGGVGGGRRESTMISNSSPRRVSSTGGGGGLVAAIDPSWRSGSTTTATTTGYTTSRTGSATFTPGRVDPRLANRSGSGTLNSPLAQSPSERESARPSDPRLRGR</sequence>
<feature type="compositionally biased region" description="Polar residues" evidence="2">
    <location>
        <begin position="202"/>
        <end position="214"/>
    </location>
</feature>
<evidence type="ECO:0000256" key="1">
    <source>
        <dbReference type="SAM" id="Coils"/>
    </source>
</evidence>
<feature type="region of interest" description="Disordered" evidence="2">
    <location>
        <begin position="189"/>
        <end position="294"/>
    </location>
</feature>
<organism evidence="3 4">
    <name type="scientific">Sphaerulina musiva (strain SO2202)</name>
    <name type="common">Poplar stem canker fungus</name>
    <name type="synonym">Septoria musiva</name>
    <dbReference type="NCBI Taxonomy" id="692275"/>
    <lineage>
        <taxon>Eukaryota</taxon>
        <taxon>Fungi</taxon>
        <taxon>Dikarya</taxon>
        <taxon>Ascomycota</taxon>
        <taxon>Pezizomycotina</taxon>
        <taxon>Dothideomycetes</taxon>
        <taxon>Dothideomycetidae</taxon>
        <taxon>Mycosphaerellales</taxon>
        <taxon>Mycosphaerellaceae</taxon>
        <taxon>Sphaerulina</taxon>
    </lineage>
</organism>
<dbReference type="GeneID" id="27898233"/>
<dbReference type="HOGENOM" id="CLU_947208_0_0_1"/>
<evidence type="ECO:0000256" key="2">
    <source>
        <dbReference type="SAM" id="MobiDB-lite"/>
    </source>
</evidence>
<evidence type="ECO:0000313" key="3">
    <source>
        <dbReference type="EMBL" id="EMF15442.1"/>
    </source>
</evidence>
<dbReference type="Proteomes" id="UP000016931">
    <property type="component" value="Unassembled WGS sequence"/>
</dbReference>
<feature type="compositionally biased region" description="Polar residues" evidence="2">
    <location>
        <begin position="264"/>
        <end position="278"/>
    </location>
</feature>
<feature type="compositionally biased region" description="Low complexity" evidence="2">
    <location>
        <begin position="230"/>
        <end position="251"/>
    </location>
</feature>
<name>M3B6N1_SPHMS</name>
<dbReference type="OrthoDB" id="5420940at2759"/>
<dbReference type="EMBL" id="KB456261">
    <property type="protein sequence ID" value="EMF15442.1"/>
    <property type="molecule type" value="Genomic_DNA"/>
</dbReference>
<dbReference type="eggNOG" id="ENOG502R9B8">
    <property type="taxonomic scope" value="Eukaryota"/>
</dbReference>
<evidence type="ECO:0000313" key="4">
    <source>
        <dbReference type="Proteomes" id="UP000016931"/>
    </source>
</evidence>
<keyword evidence="1" id="KW-0175">Coiled coil</keyword>
<feature type="coiled-coil region" evidence="1">
    <location>
        <begin position="51"/>
        <end position="78"/>
    </location>
</feature>
<keyword evidence="4" id="KW-1185">Reference proteome</keyword>
<feature type="compositionally biased region" description="Basic and acidic residues" evidence="2">
    <location>
        <begin position="279"/>
        <end position="294"/>
    </location>
</feature>
<protein>
    <submittedName>
        <fullName evidence="3">Uncharacterized protein</fullName>
    </submittedName>
</protein>
<dbReference type="RefSeq" id="XP_016763563.1">
    <property type="nucleotide sequence ID" value="XM_016901096.1"/>
</dbReference>
<reference evidence="3 4" key="1">
    <citation type="journal article" date="2012" name="PLoS Pathog.">
        <title>Diverse lifestyles and strategies of plant pathogenesis encoded in the genomes of eighteen Dothideomycetes fungi.</title>
        <authorList>
            <person name="Ohm R.A."/>
            <person name="Feau N."/>
            <person name="Henrissat B."/>
            <person name="Schoch C.L."/>
            <person name="Horwitz B.A."/>
            <person name="Barry K.W."/>
            <person name="Condon B.J."/>
            <person name="Copeland A.C."/>
            <person name="Dhillon B."/>
            <person name="Glaser F."/>
            <person name="Hesse C.N."/>
            <person name="Kosti I."/>
            <person name="LaButti K."/>
            <person name="Lindquist E.A."/>
            <person name="Lucas S."/>
            <person name="Salamov A.A."/>
            <person name="Bradshaw R.E."/>
            <person name="Ciuffetti L."/>
            <person name="Hamelin R.C."/>
            <person name="Kema G.H.J."/>
            <person name="Lawrence C."/>
            <person name="Scott J.A."/>
            <person name="Spatafora J.W."/>
            <person name="Turgeon B.G."/>
            <person name="de Wit P.J.G.M."/>
            <person name="Zhong S."/>
            <person name="Goodwin S.B."/>
            <person name="Grigoriev I.V."/>
        </authorList>
    </citation>
    <scope>NUCLEOTIDE SEQUENCE [LARGE SCALE GENOMIC DNA]</scope>
    <source>
        <strain evidence="3 4">SO2202</strain>
    </source>
</reference>
<proteinExistence type="predicted"/>
<dbReference type="AlphaFoldDB" id="M3B6N1"/>